<dbReference type="InterPro" id="IPR036890">
    <property type="entry name" value="HATPase_C_sf"/>
</dbReference>
<feature type="domain" description="Histidine kinase/HSP90-like ATPase" evidence="2">
    <location>
        <begin position="27"/>
        <end position="120"/>
    </location>
</feature>
<dbReference type="GO" id="GO:0005524">
    <property type="term" value="F:ATP binding"/>
    <property type="evidence" value="ECO:0007669"/>
    <property type="project" value="UniProtKB-KW"/>
</dbReference>
<keyword evidence="3" id="KW-0067">ATP-binding</keyword>
<comment type="caution">
    <text evidence="3">The sequence shown here is derived from an EMBL/GenBank/DDBJ whole genome shotgun (WGS) entry which is preliminary data.</text>
</comment>
<dbReference type="PANTHER" id="PTHR35526:SF3">
    <property type="entry name" value="ANTI-SIGMA-F FACTOR RSBW"/>
    <property type="match status" value="1"/>
</dbReference>
<reference evidence="3 4" key="1">
    <citation type="submission" date="2024-12" db="EMBL/GenBank/DDBJ databases">
        <title>Forecasting of Potato common scab and diversities of Pathogenic streptomyces spp. in china.</title>
        <authorList>
            <person name="Handique U."/>
            <person name="Wu J."/>
        </authorList>
    </citation>
    <scope>NUCLEOTIDE SEQUENCE [LARGE SCALE GENOMIC DNA]</scope>
    <source>
        <strain evidence="3 4">ZRIMU1530</strain>
    </source>
</reference>
<keyword evidence="1" id="KW-0418">Kinase</keyword>
<keyword evidence="3" id="KW-0547">Nucleotide-binding</keyword>
<dbReference type="Proteomes" id="UP001631957">
    <property type="component" value="Unassembled WGS sequence"/>
</dbReference>
<dbReference type="Gene3D" id="3.30.565.10">
    <property type="entry name" value="Histidine kinase-like ATPase, C-terminal domain"/>
    <property type="match status" value="1"/>
</dbReference>
<evidence type="ECO:0000313" key="4">
    <source>
        <dbReference type="Proteomes" id="UP001631957"/>
    </source>
</evidence>
<dbReference type="SUPFAM" id="SSF55874">
    <property type="entry name" value="ATPase domain of HSP90 chaperone/DNA topoisomerase II/histidine kinase"/>
    <property type="match status" value="1"/>
</dbReference>
<dbReference type="InterPro" id="IPR003594">
    <property type="entry name" value="HATPase_dom"/>
</dbReference>
<dbReference type="CDD" id="cd16936">
    <property type="entry name" value="HATPase_RsbW-like"/>
    <property type="match status" value="1"/>
</dbReference>
<accession>A0ABW9I024</accession>
<evidence type="ECO:0000259" key="2">
    <source>
        <dbReference type="Pfam" id="PF13581"/>
    </source>
</evidence>
<keyword evidence="1" id="KW-0808">Transferase</keyword>
<dbReference type="RefSeq" id="WP_240001120.1">
    <property type="nucleotide sequence ID" value="NZ_JBJVNI010000021.1"/>
</dbReference>
<dbReference type="Pfam" id="PF13581">
    <property type="entry name" value="HATPase_c_2"/>
    <property type="match status" value="1"/>
</dbReference>
<gene>
    <name evidence="3" type="ORF">ACKI18_34045</name>
</gene>
<proteinExistence type="predicted"/>
<keyword evidence="4" id="KW-1185">Reference proteome</keyword>
<dbReference type="EMBL" id="JBJVNI010000021">
    <property type="protein sequence ID" value="MFM9613693.1"/>
    <property type="molecule type" value="Genomic_DNA"/>
</dbReference>
<dbReference type="PANTHER" id="PTHR35526">
    <property type="entry name" value="ANTI-SIGMA-F FACTOR RSBW-RELATED"/>
    <property type="match status" value="1"/>
</dbReference>
<sequence>MNSESPQTPAPLPALTFCVQLSPTRRGARLARLLVTEQLRCWGLPLYPAQQVIAELANNAATHGRVPGRDFRVAMYVLGETLRLEVTDTRDDAVPNCQLPLEEGESGRGLALVDALTSRWGVSFGPTPRKTVWAEIGLRNDRLAGNAVPVNGVPAGGSSRRREVNHQ</sequence>
<dbReference type="InterPro" id="IPR050267">
    <property type="entry name" value="Anti-sigma-factor_SerPK"/>
</dbReference>
<evidence type="ECO:0000313" key="3">
    <source>
        <dbReference type="EMBL" id="MFM9613693.1"/>
    </source>
</evidence>
<protein>
    <submittedName>
        <fullName evidence="3">ATP-binding protein</fullName>
    </submittedName>
</protein>
<keyword evidence="1" id="KW-0723">Serine/threonine-protein kinase</keyword>
<name>A0ABW9I024_9ACTN</name>
<evidence type="ECO:0000256" key="1">
    <source>
        <dbReference type="ARBA" id="ARBA00022527"/>
    </source>
</evidence>
<organism evidence="3 4">
    <name type="scientific">Streptomyces niveiscabiei</name>
    <dbReference type="NCBI Taxonomy" id="164115"/>
    <lineage>
        <taxon>Bacteria</taxon>
        <taxon>Bacillati</taxon>
        <taxon>Actinomycetota</taxon>
        <taxon>Actinomycetes</taxon>
        <taxon>Kitasatosporales</taxon>
        <taxon>Streptomycetaceae</taxon>
        <taxon>Streptomyces</taxon>
    </lineage>
</organism>